<keyword evidence="10" id="KW-1185">Reference proteome</keyword>
<keyword evidence="7" id="KW-1133">Transmembrane helix</keyword>
<keyword evidence="1 6" id="KW-0645">Protease</keyword>
<feature type="transmembrane region" description="Helical" evidence="7">
    <location>
        <begin position="82"/>
        <end position="103"/>
    </location>
</feature>
<feature type="transmembrane region" description="Helical" evidence="7">
    <location>
        <begin position="268"/>
        <end position="290"/>
    </location>
</feature>
<dbReference type="PANTHER" id="PTHR34978">
    <property type="entry name" value="POSSIBLE SENSOR-TRANSDUCER PROTEIN BLAR"/>
    <property type="match status" value="1"/>
</dbReference>
<keyword evidence="5 6" id="KW-0482">Metalloprotease</keyword>
<organism evidence="9 10">
    <name type="scientific">Solirubrobacter deserti</name>
    <dbReference type="NCBI Taxonomy" id="2282478"/>
    <lineage>
        <taxon>Bacteria</taxon>
        <taxon>Bacillati</taxon>
        <taxon>Actinomycetota</taxon>
        <taxon>Thermoleophilia</taxon>
        <taxon>Solirubrobacterales</taxon>
        <taxon>Solirubrobacteraceae</taxon>
        <taxon>Solirubrobacter</taxon>
    </lineage>
</organism>
<reference evidence="9" key="1">
    <citation type="submission" date="2022-10" db="EMBL/GenBank/DDBJ databases">
        <title>The WGS of Solirubrobacter sp. CPCC 204708.</title>
        <authorList>
            <person name="Jiang Z."/>
        </authorList>
    </citation>
    <scope>NUCLEOTIDE SEQUENCE</scope>
    <source>
        <strain evidence="9">CPCC 204708</strain>
    </source>
</reference>
<evidence type="ECO:0000256" key="1">
    <source>
        <dbReference type="ARBA" id="ARBA00022670"/>
    </source>
</evidence>
<dbReference type="InterPro" id="IPR052173">
    <property type="entry name" value="Beta-lactam_resp_regulator"/>
</dbReference>
<keyword evidence="3 6" id="KW-0378">Hydrolase</keyword>
<comment type="caution">
    <text evidence="9">The sequence shown here is derived from an EMBL/GenBank/DDBJ whole genome shotgun (WGS) entry which is preliminary data.</text>
</comment>
<sequence>MTALLVAAALAVCAIALPHALRLDHAPAGFAAAIWLSALLLRALASIGAVVAIEVYLPVTGPLEPFGAWCAGALSSHTLTDALFALPALVLAGSLVAGIVALVRAHRHVDALVREYAVGTGPDGSVVLGDGELLIAAAGPRVLVSAGALVTLDDAELRAGLEHERGHIVLRHRYLLIAGELARAVARFVPGTSAAARELTFALERHADLYALSRRHDPAVLASAICKTARGSLRAPALSLGGGVVARRARLLLEADPEAKPPRAHPGLFALAPLMVALVLVGALALPFAAHAGYHEKHRLGTPHTCHASDAA</sequence>
<feature type="transmembrane region" description="Helical" evidence="7">
    <location>
        <begin position="32"/>
        <end position="57"/>
    </location>
</feature>
<evidence type="ECO:0000256" key="3">
    <source>
        <dbReference type="ARBA" id="ARBA00022801"/>
    </source>
</evidence>
<dbReference type="PANTHER" id="PTHR34978:SF3">
    <property type="entry name" value="SLR0241 PROTEIN"/>
    <property type="match status" value="1"/>
</dbReference>
<protein>
    <submittedName>
        <fullName evidence="9">M48 family metalloprotease</fullName>
        <ecNumber evidence="9">3.4.24.-</ecNumber>
    </submittedName>
</protein>
<gene>
    <name evidence="9" type="ORF">OJ962_02050</name>
</gene>
<keyword evidence="2" id="KW-0479">Metal-binding</keyword>
<keyword evidence="7" id="KW-0472">Membrane</keyword>
<keyword evidence="7" id="KW-0812">Transmembrane</keyword>
<dbReference type="Proteomes" id="UP001147700">
    <property type="component" value="Unassembled WGS sequence"/>
</dbReference>
<evidence type="ECO:0000313" key="10">
    <source>
        <dbReference type="Proteomes" id="UP001147700"/>
    </source>
</evidence>
<dbReference type="Pfam" id="PF01435">
    <property type="entry name" value="Peptidase_M48"/>
    <property type="match status" value="1"/>
</dbReference>
<evidence type="ECO:0000259" key="8">
    <source>
        <dbReference type="Pfam" id="PF01435"/>
    </source>
</evidence>
<dbReference type="EMBL" id="JAPCID010000002">
    <property type="protein sequence ID" value="MDA0136265.1"/>
    <property type="molecule type" value="Genomic_DNA"/>
</dbReference>
<dbReference type="InterPro" id="IPR001915">
    <property type="entry name" value="Peptidase_M48"/>
</dbReference>
<comment type="cofactor">
    <cofactor evidence="6">
        <name>Zn(2+)</name>
        <dbReference type="ChEBI" id="CHEBI:29105"/>
    </cofactor>
    <text evidence="6">Binds 1 zinc ion per subunit.</text>
</comment>
<evidence type="ECO:0000256" key="5">
    <source>
        <dbReference type="ARBA" id="ARBA00023049"/>
    </source>
</evidence>
<evidence type="ECO:0000256" key="2">
    <source>
        <dbReference type="ARBA" id="ARBA00022723"/>
    </source>
</evidence>
<dbReference type="GO" id="GO:0008237">
    <property type="term" value="F:metallopeptidase activity"/>
    <property type="evidence" value="ECO:0007669"/>
    <property type="project" value="UniProtKB-KW"/>
</dbReference>
<comment type="similarity">
    <text evidence="6">Belongs to the peptidase M48 family.</text>
</comment>
<dbReference type="EC" id="3.4.24.-" evidence="9"/>
<evidence type="ECO:0000256" key="4">
    <source>
        <dbReference type="ARBA" id="ARBA00022833"/>
    </source>
</evidence>
<evidence type="ECO:0000313" key="9">
    <source>
        <dbReference type="EMBL" id="MDA0136265.1"/>
    </source>
</evidence>
<proteinExistence type="inferred from homology"/>
<evidence type="ECO:0000256" key="6">
    <source>
        <dbReference type="RuleBase" id="RU003983"/>
    </source>
</evidence>
<dbReference type="RefSeq" id="WP_202953196.1">
    <property type="nucleotide sequence ID" value="NZ_JAPCID010000002.1"/>
</dbReference>
<evidence type="ECO:0000256" key="7">
    <source>
        <dbReference type="SAM" id="Phobius"/>
    </source>
</evidence>
<keyword evidence="4 6" id="KW-0862">Zinc</keyword>
<accession>A0ABT4RCL5</accession>
<feature type="domain" description="Peptidase M48" evidence="8">
    <location>
        <begin position="116"/>
        <end position="185"/>
    </location>
</feature>
<name>A0ABT4RCL5_9ACTN</name>